<accession>A0ABX9I5M4</accession>
<sequence>PEEWLNNLVNEYELGDQPLMESNFYQNKIKPNILDQIQLAKDNLKQGMDEANKIGLEKLYQTFEQDCVTIDELQDFVVGCKEWNNLKTTLQNFKFKRAKSDRGLDDDQKKQKERINKTLRDGSKKIIEDLSVKYFALPEDEIKELT</sequence>
<dbReference type="GO" id="GO:0004386">
    <property type="term" value="F:helicase activity"/>
    <property type="evidence" value="ECO:0007669"/>
    <property type="project" value="UniProtKB-KW"/>
</dbReference>
<evidence type="ECO:0000313" key="2">
    <source>
        <dbReference type="Proteomes" id="UP000254492"/>
    </source>
</evidence>
<feature type="non-terminal residue" evidence="1">
    <location>
        <position position="146"/>
    </location>
</feature>
<keyword evidence="1" id="KW-0547">Nucleotide-binding</keyword>
<name>A0ABX9I5M4_9LACO</name>
<dbReference type="Proteomes" id="UP000254492">
    <property type="component" value="Unassembled WGS sequence"/>
</dbReference>
<evidence type="ECO:0000313" key="1">
    <source>
        <dbReference type="EMBL" id="RDS58631.1"/>
    </source>
</evidence>
<keyword evidence="1" id="KW-0067">ATP-binding</keyword>
<protein>
    <submittedName>
        <fullName evidence="1">Helicase-exonuclease AddAB subunit AddA</fullName>
    </submittedName>
</protein>
<comment type="caution">
    <text evidence="1">The sequence shown here is derived from an EMBL/GenBank/DDBJ whole genome shotgun (WGS) entry which is preliminary data.</text>
</comment>
<feature type="non-terminal residue" evidence="1">
    <location>
        <position position="1"/>
    </location>
</feature>
<dbReference type="EMBL" id="QRAY01000050">
    <property type="protein sequence ID" value="RDS58631.1"/>
    <property type="molecule type" value="Genomic_DNA"/>
</dbReference>
<proteinExistence type="predicted"/>
<dbReference type="Gene3D" id="6.10.250.2380">
    <property type="match status" value="1"/>
</dbReference>
<reference evidence="1 2" key="1">
    <citation type="submission" date="2018-07" db="EMBL/GenBank/DDBJ databases">
        <title>Genome-based reclassification of Weissella jogaejeotgali as Weissella thailandensis.</title>
        <authorList>
            <person name="Chun J."/>
            <person name="Kim B.-Y."/>
            <person name="Kwak M.-J."/>
        </authorList>
    </citation>
    <scope>NUCLEOTIDE SEQUENCE [LARGE SCALE GENOMIC DNA]</scope>
    <source>
        <strain evidence="1 2">KCTC 3751</strain>
    </source>
</reference>
<keyword evidence="1" id="KW-0378">Hydrolase</keyword>
<keyword evidence="2" id="KW-1185">Reference proteome</keyword>
<keyword evidence="1" id="KW-0347">Helicase</keyword>
<gene>
    <name evidence="1" type="ORF">DWV05_10150</name>
</gene>
<organism evidence="1 2">
    <name type="scientific">Weissella thailandensis</name>
    <dbReference type="NCBI Taxonomy" id="89061"/>
    <lineage>
        <taxon>Bacteria</taxon>
        <taxon>Bacillati</taxon>
        <taxon>Bacillota</taxon>
        <taxon>Bacilli</taxon>
        <taxon>Lactobacillales</taxon>
        <taxon>Lactobacillaceae</taxon>
        <taxon>Weissella</taxon>
    </lineage>
</organism>